<keyword evidence="3 15" id="KW-0515">Mutator protein</keyword>
<evidence type="ECO:0000256" key="14">
    <source>
        <dbReference type="ARBA" id="ARBA00049244"/>
    </source>
</evidence>
<evidence type="ECO:0000256" key="10">
    <source>
        <dbReference type="ARBA" id="ARBA00022842"/>
    </source>
</evidence>
<keyword evidence="10 15" id="KW-0460">Magnesium</keyword>
<evidence type="ECO:0000256" key="11">
    <source>
        <dbReference type="ARBA" id="ARBA00022932"/>
    </source>
</evidence>
<dbReference type="PANTHER" id="PTHR11076">
    <property type="entry name" value="DNA REPAIR POLYMERASE UMUC / TRANSFERASE FAMILY MEMBER"/>
    <property type="match status" value="1"/>
</dbReference>
<dbReference type="EMBL" id="JACSNR010000002">
    <property type="protein sequence ID" value="MBM6922538.1"/>
    <property type="molecule type" value="Genomic_DNA"/>
</dbReference>
<organism evidence="18 19">
    <name type="scientific">Hydrogenoanaerobacterium saccharovorans</name>
    <dbReference type="NCBI Taxonomy" id="474960"/>
    <lineage>
        <taxon>Bacteria</taxon>
        <taxon>Bacillati</taxon>
        <taxon>Bacillota</taxon>
        <taxon>Clostridia</taxon>
        <taxon>Eubacteriales</taxon>
        <taxon>Oscillospiraceae</taxon>
        <taxon>Hydrogenoanaerobacterium</taxon>
    </lineage>
</organism>
<comment type="similarity">
    <text evidence="2 15">Belongs to the DNA polymerase type-Y family.</text>
</comment>
<evidence type="ECO:0000256" key="7">
    <source>
        <dbReference type="ARBA" id="ARBA00022705"/>
    </source>
</evidence>
<dbReference type="InterPro" id="IPR022880">
    <property type="entry name" value="DNApol_IV"/>
</dbReference>
<dbReference type="Pfam" id="PF00817">
    <property type="entry name" value="IMS"/>
    <property type="match status" value="1"/>
</dbReference>
<comment type="catalytic activity">
    <reaction evidence="14 15">
        <text>DNA(n) + a 2'-deoxyribonucleoside 5'-triphosphate = DNA(n+1) + diphosphate</text>
        <dbReference type="Rhea" id="RHEA:22508"/>
        <dbReference type="Rhea" id="RHEA-COMP:17339"/>
        <dbReference type="Rhea" id="RHEA-COMP:17340"/>
        <dbReference type="ChEBI" id="CHEBI:33019"/>
        <dbReference type="ChEBI" id="CHEBI:61560"/>
        <dbReference type="ChEBI" id="CHEBI:173112"/>
        <dbReference type="EC" id="2.7.7.7"/>
    </reaction>
</comment>
<comment type="caution">
    <text evidence="18">The sequence shown here is derived from an EMBL/GenBank/DDBJ whole genome shotgun (WGS) entry which is preliminary data.</text>
</comment>
<evidence type="ECO:0000256" key="13">
    <source>
        <dbReference type="ARBA" id="ARBA00023204"/>
    </source>
</evidence>
<dbReference type="PROSITE" id="PS50173">
    <property type="entry name" value="UMUC"/>
    <property type="match status" value="1"/>
</dbReference>
<evidence type="ECO:0000259" key="17">
    <source>
        <dbReference type="PROSITE" id="PS50173"/>
    </source>
</evidence>
<evidence type="ECO:0000256" key="15">
    <source>
        <dbReference type="HAMAP-Rule" id="MF_01113"/>
    </source>
</evidence>
<keyword evidence="4 15" id="KW-0963">Cytoplasm</keyword>
<keyword evidence="19" id="KW-1185">Reference proteome</keyword>
<dbReference type="Pfam" id="PF11799">
    <property type="entry name" value="IMS_C"/>
    <property type="match status" value="1"/>
</dbReference>
<dbReference type="Gene3D" id="3.30.70.270">
    <property type="match status" value="1"/>
</dbReference>
<dbReference type="Proteomes" id="UP000724149">
    <property type="component" value="Unassembled WGS sequence"/>
</dbReference>
<comment type="cofactor">
    <cofactor evidence="15">
        <name>Mg(2+)</name>
        <dbReference type="ChEBI" id="CHEBI:18420"/>
    </cofactor>
    <text evidence="15">Binds 2 magnesium ions per subunit.</text>
</comment>
<evidence type="ECO:0000256" key="1">
    <source>
        <dbReference type="ARBA" id="ARBA00004496"/>
    </source>
</evidence>
<feature type="binding site" evidence="15">
    <location>
        <position position="107"/>
    </location>
    <ligand>
        <name>Mg(2+)</name>
        <dbReference type="ChEBI" id="CHEBI:18420"/>
    </ligand>
</feature>
<keyword evidence="6 15" id="KW-0548">Nucleotidyltransferase</keyword>
<dbReference type="RefSeq" id="WP_191392451.1">
    <property type="nucleotide sequence ID" value="NZ_JACSNR010000002.1"/>
</dbReference>
<keyword evidence="5 15" id="KW-0808">Transferase</keyword>
<keyword evidence="11 15" id="KW-0239">DNA-directed DNA polymerase</keyword>
<gene>
    <name evidence="15 18" type="primary">dinB</name>
    <name evidence="18" type="ORF">H9X81_02355</name>
</gene>
<feature type="binding site" evidence="15">
    <location>
        <position position="11"/>
    </location>
    <ligand>
        <name>Mg(2+)</name>
        <dbReference type="ChEBI" id="CHEBI:18420"/>
    </ligand>
</feature>
<dbReference type="NCBIfam" id="NF002677">
    <property type="entry name" value="PRK02406.1"/>
    <property type="match status" value="1"/>
</dbReference>
<dbReference type="InterPro" id="IPR043502">
    <property type="entry name" value="DNA/RNA_pol_sf"/>
</dbReference>
<dbReference type="SUPFAM" id="SSF100879">
    <property type="entry name" value="Lesion bypass DNA polymerase (Y-family), little finger domain"/>
    <property type="match status" value="1"/>
</dbReference>
<dbReference type="PANTHER" id="PTHR11076:SF35">
    <property type="entry name" value="DNA REPAIR PROTEIN HOMOLOG YOBH"/>
    <property type="match status" value="1"/>
</dbReference>
<dbReference type="SUPFAM" id="SSF56672">
    <property type="entry name" value="DNA/RNA polymerases"/>
    <property type="match status" value="1"/>
</dbReference>
<keyword evidence="13 15" id="KW-0234">DNA repair</keyword>
<proteinExistence type="inferred from homology"/>
<dbReference type="InterPro" id="IPR017961">
    <property type="entry name" value="DNA_pol_Y-fam_little_finger"/>
</dbReference>
<dbReference type="InterPro" id="IPR036775">
    <property type="entry name" value="DNA_pol_Y-fam_lit_finger_sf"/>
</dbReference>
<accession>A0ABS2GK82</accession>
<dbReference type="HAMAP" id="MF_01113">
    <property type="entry name" value="DNApol_IV"/>
    <property type="match status" value="1"/>
</dbReference>
<dbReference type="Gene3D" id="3.40.1170.60">
    <property type="match status" value="1"/>
</dbReference>
<dbReference type="InterPro" id="IPR043128">
    <property type="entry name" value="Rev_trsase/Diguanyl_cyclase"/>
</dbReference>
<evidence type="ECO:0000256" key="16">
    <source>
        <dbReference type="SAM" id="MobiDB-lite"/>
    </source>
</evidence>
<reference evidence="18 19" key="1">
    <citation type="journal article" date="2021" name="Sci. Rep.">
        <title>The distribution of antibiotic resistance genes in chicken gut microbiota commensals.</title>
        <authorList>
            <person name="Juricova H."/>
            <person name="Matiasovicova J."/>
            <person name="Kubasova T."/>
            <person name="Cejkova D."/>
            <person name="Rychlik I."/>
        </authorList>
    </citation>
    <scope>NUCLEOTIDE SEQUENCE [LARGE SCALE GENOMIC DNA]</scope>
    <source>
        <strain evidence="18 19">An564</strain>
    </source>
</reference>
<evidence type="ECO:0000313" key="19">
    <source>
        <dbReference type="Proteomes" id="UP000724149"/>
    </source>
</evidence>
<dbReference type="InterPro" id="IPR001126">
    <property type="entry name" value="UmuC"/>
</dbReference>
<evidence type="ECO:0000256" key="2">
    <source>
        <dbReference type="ARBA" id="ARBA00010945"/>
    </source>
</evidence>
<keyword evidence="8 15" id="KW-0479">Metal-binding</keyword>
<dbReference type="InterPro" id="IPR053848">
    <property type="entry name" value="IMS_HHH_1"/>
</dbReference>
<dbReference type="Pfam" id="PF21999">
    <property type="entry name" value="IMS_HHH_1"/>
    <property type="match status" value="1"/>
</dbReference>
<keyword evidence="12 15" id="KW-0238">DNA-binding</keyword>
<keyword evidence="9 15" id="KW-0227">DNA damage</keyword>
<evidence type="ECO:0000256" key="5">
    <source>
        <dbReference type="ARBA" id="ARBA00022679"/>
    </source>
</evidence>
<comment type="subunit">
    <text evidence="15">Monomer.</text>
</comment>
<feature type="site" description="Substrate discrimination" evidence="15">
    <location>
        <position position="16"/>
    </location>
</feature>
<protein>
    <recommendedName>
        <fullName evidence="15">DNA polymerase IV</fullName>
        <shortName evidence="15">Pol IV</shortName>
        <ecNumber evidence="15">2.7.7.7</ecNumber>
    </recommendedName>
</protein>
<feature type="region of interest" description="Disordered" evidence="16">
    <location>
        <begin position="396"/>
        <end position="416"/>
    </location>
</feature>
<keyword evidence="7 15" id="KW-0235">DNA replication</keyword>
<comment type="function">
    <text evidence="15">Poorly processive, error-prone DNA polymerase involved in untargeted mutagenesis. Copies undamaged DNA at stalled replication forks, which arise in vivo from mismatched or misaligned primer ends. These misaligned primers can be extended by PolIV. Exhibits no 3'-5' exonuclease (proofreading) activity. May be involved in translesional synthesis, in conjunction with the beta clamp from PolIII.</text>
</comment>
<evidence type="ECO:0000256" key="6">
    <source>
        <dbReference type="ARBA" id="ARBA00022695"/>
    </source>
</evidence>
<dbReference type="EC" id="2.7.7.7" evidence="15"/>
<dbReference type="Gene3D" id="1.10.150.20">
    <property type="entry name" value="5' to 3' exonuclease, C-terminal subdomain"/>
    <property type="match status" value="1"/>
</dbReference>
<feature type="domain" description="UmuC" evidence="17">
    <location>
        <begin position="7"/>
        <end position="189"/>
    </location>
</feature>
<feature type="compositionally biased region" description="Basic and acidic residues" evidence="16">
    <location>
        <begin position="396"/>
        <end position="406"/>
    </location>
</feature>
<evidence type="ECO:0000256" key="4">
    <source>
        <dbReference type="ARBA" id="ARBA00022490"/>
    </source>
</evidence>
<evidence type="ECO:0000256" key="12">
    <source>
        <dbReference type="ARBA" id="ARBA00023125"/>
    </source>
</evidence>
<evidence type="ECO:0000256" key="3">
    <source>
        <dbReference type="ARBA" id="ARBA00022457"/>
    </source>
</evidence>
<feature type="active site" evidence="15">
    <location>
        <position position="108"/>
    </location>
</feature>
<sequence>MGKERVILHCDLNNFYASVECRYDPRLREVPMAVGGSEENRHGIVLAKNELAKQFGIKTAETLWQARQKCPELVVVPPHYERYYEVSRAARAIYARYTDRIEPFGIDECWLDMTGSTLLFGSGREIAERLRREVREELGVTISVGVSFNKVFAKLGSDLKKPDAVSEIPPDRFREIVWGLSAREMIGVGDSTARRLESMGVYTIGQLARFDRKLLGKKLGKHGDALWQCANGEDRSPVALENAEEEVKSVGNSVTCPRDLQTAGEVWSVLLLVAESVSRRLREKQLCAGLVTVTIKDSRFGYTEHSRRLEYSCRDSTDLARAAMEAFQERYRWDRPVRAVGLRATELTDEGEAAQISLYSGFSEACRREAVESRVDQLRQKYGREIIRRAVHLEEEQRSHRFHGSDPDPMPTFHSR</sequence>
<name>A0ABS2GK82_9FIRM</name>
<dbReference type="InterPro" id="IPR050116">
    <property type="entry name" value="DNA_polymerase-Y"/>
</dbReference>
<dbReference type="CDD" id="cd03586">
    <property type="entry name" value="PolY_Pol_IV_kappa"/>
    <property type="match status" value="1"/>
</dbReference>
<comment type="subcellular location">
    <subcellularLocation>
        <location evidence="1 15">Cytoplasm</location>
    </subcellularLocation>
</comment>
<evidence type="ECO:0000256" key="9">
    <source>
        <dbReference type="ARBA" id="ARBA00022763"/>
    </source>
</evidence>
<evidence type="ECO:0000256" key="8">
    <source>
        <dbReference type="ARBA" id="ARBA00022723"/>
    </source>
</evidence>
<evidence type="ECO:0000313" key="18">
    <source>
        <dbReference type="EMBL" id="MBM6922538.1"/>
    </source>
</evidence>
<dbReference type="GO" id="GO:0003887">
    <property type="term" value="F:DNA-directed DNA polymerase activity"/>
    <property type="evidence" value="ECO:0007669"/>
    <property type="project" value="UniProtKB-EC"/>
</dbReference>
<dbReference type="Gene3D" id="3.30.1490.100">
    <property type="entry name" value="DNA polymerase, Y-family, little finger domain"/>
    <property type="match status" value="1"/>
</dbReference>